<evidence type="ECO:0000256" key="2">
    <source>
        <dbReference type="ARBA" id="ARBA00007353"/>
    </source>
</evidence>
<dbReference type="InterPro" id="IPR003730">
    <property type="entry name" value="Cu_polyphenol_OxRdtase"/>
</dbReference>
<dbReference type="PANTHER" id="PTHR30616">
    <property type="entry name" value="UNCHARACTERIZED PROTEIN YFIH"/>
    <property type="match status" value="1"/>
</dbReference>
<protein>
    <recommendedName>
        <fullName evidence="10">Purine nucleoside phosphorylase</fullName>
    </recommendedName>
</protein>
<comment type="catalytic activity">
    <reaction evidence="8">
        <text>adenosine + phosphate = alpha-D-ribose 1-phosphate + adenine</text>
        <dbReference type="Rhea" id="RHEA:27642"/>
        <dbReference type="ChEBI" id="CHEBI:16335"/>
        <dbReference type="ChEBI" id="CHEBI:16708"/>
        <dbReference type="ChEBI" id="CHEBI:43474"/>
        <dbReference type="ChEBI" id="CHEBI:57720"/>
        <dbReference type="EC" id="2.4.2.1"/>
    </reaction>
    <physiologicalReaction direction="left-to-right" evidence="8">
        <dbReference type="Rhea" id="RHEA:27643"/>
    </physiologicalReaction>
</comment>
<dbReference type="EMBL" id="JANDBC010000003">
    <property type="protein sequence ID" value="MCP9292794.1"/>
    <property type="molecule type" value="Genomic_DNA"/>
</dbReference>
<proteinExistence type="inferred from homology"/>
<evidence type="ECO:0000256" key="5">
    <source>
        <dbReference type="ARBA" id="ARBA00022801"/>
    </source>
</evidence>
<evidence type="ECO:0000256" key="1">
    <source>
        <dbReference type="ARBA" id="ARBA00000553"/>
    </source>
</evidence>
<reference evidence="11" key="1">
    <citation type="submission" date="2022-06" db="EMBL/GenBank/DDBJ databases">
        <title>Gracilimonas sp. CAU 1638 isolated from sea sediment.</title>
        <authorList>
            <person name="Kim W."/>
        </authorList>
    </citation>
    <scope>NUCLEOTIDE SEQUENCE</scope>
    <source>
        <strain evidence="11">CAU 1638</strain>
    </source>
</reference>
<keyword evidence="12" id="KW-1185">Reference proteome</keyword>
<dbReference type="CDD" id="cd16833">
    <property type="entry name" value="YfiH"/>
    <property type="match status" value="1"/>
</dbReference>
<organism evidence="11 12">
    <name type="scientific">Gracilimonas sediminicola</name>
    <dbReference type="NCBI Taxonomy" id="2952158"/>
    <lineage>
        <taxon>Bacteria</taxon>
        <taxon>Pseudomonadati</taxon>
        <taxon>Balneolota</taxon>
        <taxon>Balneolia</taxon>
        <taxon>Balneolales</taxon>
        <taxon>Balneolaceae</taxon>
        <taxon>Gracilimonas</taxon>
    </lineage>
</organism>
<dbReference type="PANTHER" id="PTHR30616:SF2">
    <property type="entry name" value="PURINE NUCLEOSIDE PHOSPHORYLASE LACC1"/>
    <property type="match status" value="1"/>
</dbReference>
<dbReference type="AlphaFoldDB" id="A0A9X2L5Q0"/>
<evidence type="ECO:0000256" key="9">
    <source>
        <dbReference type="ARBA" id="ARBA00049893"/>
    </source>
</evidence>
<comment type="catalytic activity">
    <reaction evidence="9">
        <text>S-methyl-5'-thioadenosine + phosphate = 5-(methylsulfanyl)-alpha-D-ribose 1-phosphate + adenine</text>
        <dbReference type="Rhea" id="RHEA:11852"/>
        <dbReference type="ChEBI" id="CHEBI:16708"/>
        <dbReference type="ChEBI" id="CHEBI:17509"/>
        <dbReference type="ChEBI" id="CHEBI:43474"/>
        <dbReference type="ChEBI" id="CHEBI:58533"/>
        <dbReference type="EC" id="2.4.2.28"/>
    </reaction>
    <physiologicalReaction direction="left-to-right" evidence="9">
        <dbReference type="Rhea" id="RHEA:11853"/>
    </physiologicalReaction>
</comment>
<evidence type="ECO:0000256" key="10">
    <source>
        <dbReference type="RuleBase" id="RU361274"/>
    </source>
</evidence>
<dbReference type="GO" id="GO:0016787">
    <property type="term" value="F:hydrolase activity"/>
    <property type="evidence" value="ECO:0007669"/>
    <property type="project" value="UniProtKB-KW"/>
</dbReference>
<comment type="similarity">
    <text evidence="2 10">Belongs to the purine nucleoside phosphorylase YfiH/LACC1 family.</text>
</comment>
<keyword evidence="3" id="KW-0808">Transferase</keyword>
<evidence type="ECO:0000256" key="6">
    <source>
        <dbReference type="ARBA" id="ARBA00022833"/>
    </source>
</evidence>
<dbReference type="Pfam" id="PF02578">
    <property type="entry name" value="Cu-oxidase_4"/>
    <property type="match status" value="1"/>
</dbReference>
<evidence type="ECO:0000256" key="8">
    <source>
        <dbReference type="ARBA" id="ARBA00048968"/>
    </source>
</evidence>
<dbReference type="Gene3D" id="3.60.140.10">
    <property type="entry name" value="CNF1/YfiH-like putative cysteine hydrolases"/>
    <property type="match status" value="1"/>
</dbReference>
<evidence type="ECO:0000256" key="7">
    <source>
        <dbReference type="ARBA" id="ARBA00047989"/>
    </source>
</evidence>
<keyword evidence="6" id="KW-0862">Zinc</keyword>
<accession>A0A9X2L5Q0</accession>
<evidence type="ECO:0000256" key="4">
    <source>
        <dbReference type="ARBA" id="ARBA00022723"/>
    </source>
</evidence>
<dbReference type="NCBIfam" id="TIGR00726">
    <property type="entry name" value="peptidoglycan editing factor PgeF"/>
    <property type="match status" value="1"/>
</dbReference>
<keyword evidence="5" id="KW-0378">Hydrolase</keyword>
<dbReference type="RefSeq" id="WP_255135693.1">
    <property type="nucleotide sequence ID" value="NZ_JANDBC010000003.1"/>
</dbReference>
<evidence type="ECO:0000313" key="11">
    <source>
        <dbReference type="EMBL" id="MCP9292794.1"/>
    </source>
</evidence>
<dbReference type="GO" id="GO:0017061">
    <property type="term" value="F:S-methyl-5-thioadenosine phosphorylase activity"/>
    <property type="evidence" value="ECO:0007669"/>
    <property type="project" value="UniProtKB-EC"/>
</dbReference>
<dbReference type="Proteomes" id="UP001139125">
    <property type="component" value="Unassembled WGS sequence"/>
</dbReference>
<dbReference type="GO" id="GO:0005507">
    <property type="term" value="F:copper ion binding"/>
    <property type="evidence" value="ECO:0007669"/>
    <property type="project" value="TreeGrafter"/>
</dbReference>
<keyword evidence="4" id="KW-0479">Metal-binding</keyword>
<dbReference type="InterPro" id="IPR038371">
    <property type="entry name" value="Cu_polyphenol_OxRdtase_sf"/>
</dbReference>
<sequence length="248" mass="27741">MSSRIKHIKPDLLNNDSVSSWFTLRNQELVHPNRDIPGLNLGLNTAEKASAVLENRQRLLKEIGLDEKQIAYGVQVHKTDIKEVIEGGIYEETDGFVTTKPGLALAIQVADCAAVLLADSENKVIAAAHAGWRGAVADILPKTIRKMKALGAESEYVKVYVSPCISLQNFEVGEEVATEFPDRFVDRTNYAKPHVNLKAFVRQQLLDEGIESDHIEIDDSCTIEDENFYSYRRQKDKSGRMMGIIKLN</sequence>
<comment type="catalytic activity">
    <reaction evidence="1">
        <text>inosine + phosphate = alpha-D-ribose 1-phosphate + hypoxanthine</text>
        <dbReference type="Rhea" id="RHEA:27646"/>
        <dbReference type="ChEBI" id="CHEBI:17368"/>
        <dbReference type="ChEBI" id="CHEBI:17596"/>
        <dbReference type="ChEBI" id="CHEBI:43474"/>
        <dbReference type="ChEBI" id="CHEBI:57720"/>
        <dbReference type="EC" id="2.4.2.1"/>
    </reaction>
    <physiologicalReaction direction="left-to-right" evidence="1">
        <dbReference type="Rhea" id="RHEA:27647"/>
    </physiologicalReaction>
</comment>
<comment type="catalytic activity">
    <reaction evidence="7">
        <text>adenosine + H2O + H(+) = inosine + NH4(+)</text>
        <dbReference type="Rhea" id="RHEA:24408"/>
        <dbReference type="ChEBI" id="CHEBI:15377"/>
        <dbReference type="ChEBI" id="CHEBI:15378"/>
        <dbReference type="ChEBI" id="CHEBI:16335"/>
        <dbReference type="ChEBI" id="CHEBI:17596"/>
        <dbReference type="ChEBI" id="CHEBI:28938"/>
        <dbReference type="EC" id="3.5.4.4"/>
    </reaction>
    <physiologicalReaction direction="left-to-right" evidence="7">
        <dbReference type="Rhea" id="RHEA:24409"/>
    </physiologicalReaction>
</comment>
<evidence type="ECO:0000256" key="3">
    <source>
        <dbReference type="ARBA" id="ARBA00022679"/>
    </source>
</evidence>
<dbReference type="SUPFAM" id="SSF64438">
    <property type="entry name" value="CNF1/YfiH-like putative cysteine hydrolases"/>
    <property type="match status" value="1"/>
</dbReference>
<name>A0A9X2L5Q0_9BACT</name>
<gene>
    <name evidence="11" type="primary">pgeF</name>
    <name evidence="11" type="ORF">NM125_14485</name>
</gene>
<evidence type="ECO:0000313" key="12">
    <source>
        <dbReference type="Proteomes" id="UP001139125"/>
    </source>
</evidence>
<comment type="caution">
    <text evidence="11">The sequence shown here is derived from an EMBL/GenBank/DDBJ whole genome shotgun (WGS) entry which is preliminary data.</text>
</comment>
<dbReference type="InterPro" id="IPR011324">
    <property type="entry name" value="Cytotoxic_necrot_fac-like_cat"/>
</dbReference>